<comment type="caution">
    <text evidence="1">The sequence shown here is derived from an EMBL/GenBank/DDBJ whole genome shotgun (WGS) entry which is preliminary data.</text>
</comment>
<proteinExistence type="predicted"/>
<gene>
    <name evidence="1" type="ORF">A3C87_03400</name>
</gene>
<evidence type="ECO:0000313" key="2">
    <source>
        <dbReference type="Proteomes" id="UP000176511"/>
    </source>
</evidence>
<name>A0A1F6DI90_9BACT</name>
<accession>A0A1F6DI90</accession>
<dbReference type="AlphaFoldDB" id="A0A1F6DI90"/>
<protein>
    <submittedName>
        <fullName evidence="1">Uncharacterized protein</fullName>
    </submittedName>
</protein>
<reference evidence="1 2" key="1">
    <citation type="journal article" date="2016" name="Nat. Commun.">
        <title>Thousands of microbial genomes shed light on interconnected biogeochemical processes in an aquifer system.</title>
        <authorList>
            <person name="Anantharaman K."/>
            <person name="Brown C.T."/>
            <person name="Hug L.A."/>
            <person name="Sharon I."/>
            <person name="Castelle C.J."/>
            <person name="Probst A.J."/>
            <person name="Thomas B.C."/>
            <person name="Singh A."/>
            <person name="Wilkins M.J."/>
            <person name="Karaoz U."/>
            <person name="Brodie E.L."/>
            <person name="Williams K.H."/>
            <person name="Hubbard S.S."/>
            <person name="Banfield J.F."/>
        </authorList>
    </citation>
    <scope>NUCLEOTIDE SEQUENCE [LARGE SCALE GENOMIC DNA]</scope>
</reference>
<dbReference type="Proteomes" id="UP000176511">
    <property type="component" value="Unassembled WGS sequence"/>
</dbReference>
<organism evidence="1 2">
    <name type="scientific">Candidatus Kaiserbacteria bacterium RIFCSPHIGHO2_02_FULL_49_34</name>
    <dbReference type="NCBI Taxonomy" id="1798491"/>
    <lineage>
        <taxon>Bacteria</taxon>
        <taxon>Candidatus Kaiseribacteriota</taxon>
    </lineage>
</organism>
<evidence type="ECO:0000313" key="1">
    <source>
        <dbReference type="EMBL" id="OGG61169.1"/>
    </source>
</evidence>
<sequence length="178" mass="21082">MNLFKQHREMHRLFEELAHEPFWSEYYELAIRHLDLDVLLFEVGRSAQKVILCNVVSSSDINDPSLQFFRGESRLPFADAVNLLLDPSTEIHIHGERGSGNLYNLLVQIVMDLQRNVVIMRKEAQESNSYTAFEQIMMFERKFFPSMKTLLRKYQRTSWQSYGKFAWLFLSLRNALTR</sequence>
<dbReference type="EMBL" id="MFLE01000025">
    <property type="protein sequence ID" value="OGG61169.1"/>
    <property type="molecule type" value="Genomic_DNA"/>
</dbReference>